<keyword evidence="1" id="KW-0805">Transcription regulation</keyword>
<dbReference type="Proteomes" id="UP000185936">
    <property type="component" value="Unassembled WGS sequence"/>
</dbReference>
<feature type="domain" description="PAS" evidence="3">
    <location>
        <begin position="134"/>
        <end position="187"/>
    </location>
</feature>
<dbReference type="Pfam" id="PF08448">
    <property type="entry name" value="PAS_4"/>
    <property type="match status" value="1"/>
</dbReference>
<dbReference type="PROSITE" id="PS50112">
    <property type="entry name" value="PAS"/>
    <property type="match status" value="2"/>
</dbReference>
<dbReference type="PANTHER" id="PTHR34236:SF1">
    <property type="entry name" value="DIMETHYL SULFOXIDE REDUCTASE TRANSCRIPTIONAL ACTIVATOR"/>
    <property type="match status" value="1"/>
</dbReference>
<proteinExistence type="predicted"/>
<protein>
    <submittedName>
        <fullName evidence="4">PAS domain S-box-containing protein</fullName>
    </submittedName>
</protein>
<dbReference type="SUPFAM" id="SSF55785">
    <property type="entry name" value="PYP-like sensor domain (PAS domain)"/>
    <property type="match status" value="2"/>
</dbReference>
<evidence type="ECO:0000313" key="5">
    <source>
        <dbReference type="Proteomes" id="UP000185936"/>
    </source>
</evidence>
<organism evidence="4 5">
    <name type="scientific">Natronorubrum thiooxidans</name>
    <dbReference type="NCBI Taxonomy" id="308853"/>
    <lineage>
        <taxon>Archaea</taxon>
        <taxon>Methanobacteriati</taxon>
        <taxon>Methanobacteriota</taxon>
        <taxon>Stenosarchaea group</taxon>
        <taxon>Halobacteria</taxon>
        <taxon>Halobacteriales</taxon>
        <taxon>Natrialbaceae</taxon>
        <taxon>Natronorubrum</taxon>
    </lineage>
</organism>
<dbReference type="InterPro" id="IPR031803">
    <property type="entry name" value="BAT_GAF/HTH-assoc"/>
</dbReference>
<dbReference type="OrthoDB" id="205707at2157"/>
<feature type="domain" description="PAS" evidence="3">
    <location>
        <begin position="18"/>
        <end position="54"/>
    </location>
</feature>
<dbReference type="SUPFAM" id="SSF55781">
    <property type="entry name" value="GAF domain-like"/>
    <property type="match status" value="1"/>
</dbReference>
<evidence type="ECO:0000256" key="1">
    <source>
        <dbReference type="ARBA" id="ARBA00023015"/>
    </source>
</evidence>
<dbReference type="Pfam" id="PF13426">
    <property type="entry name" value="PAS_9"/>
    <property type="match status" value="1"/>
</dbReference>
<gene>
    <name evidence="4" type="ORF">SAMN05421752_101549</name>
</gene>
<name>A0A1N7CS71_9EURY</name>
<dbReference type="InterPro" id="IPR007050">
    <property type="entry name" value="HTH_bacterioopsin"/>
</dbReference>
<dbReference type="Pfam" id="PF15915">
    <property type="entry name" value="BAT"/>
    <property type="match status" value="1"/>
</dbReference>
<dbReference type="InterPro" id="IPR035965">
    <property type="entry name" value="PAS-like_dom_sf"/>
</dbReference>
<sequence>MGDERRSIEADSRREDDSSVDLEAAFDRIADGIYTLDAEGRCTAVNDRARALFGQETGTVAATAAEPPIDTIRALFGNAHERALESQQPITVERFHDAADDWLEARCYPDETGVTVVVREITERKEREQTLADGNRRLRSIFENAHDAILVGDTDEIVAANPAASELLGVDRSELHGRSLEEFIHDDYDVESAWAALLEQGRLHGSFSLARPDGTDRIVEYNAVADVLPGTHLSILRDVTNSRRRKRQLERQRERLTALDHVNSVVREINDAIVNGSNRTHLERVTCESLADSPSYEFAFIADVDTRSKRITHSVEAGIDDYVETIPLSTDANDPAGRGPAGTAIRTGTMQVSTDVFEDPSFEPWRDDAREHGYNSAAAIPIIHDDVLYGVLGVTSARRNAFTNEERDVIGQLGDVLGHAIAALERRRVLLGDELIELELVIDDAVALFDGPSMTGHSVWFDRVIRIDEKQYLEYGTTASETVPMVEALVACIPHWEQLSVLDESAAEVTFELTISSPPMVGVIDAYGGYVEAAAIHDGDYTVTTHFPTGTDVRSLVDDLTDVYPGTRTVARRQVTPSRESVEQLRNRLAATLTDRQRTALETAYYSGYFEWPRNSSGEEVAETMGVAPATFHEHFRAAQRKLLTAILDEPETVR</sequence>
<dbReference type="InterPro" id="IPR029016">
    <property type="entry name" value="GAF-like_dom_sf"/>
</dbReference>
<dbReference type="SMART" id="SM00065">
    <property type="entry name" value="GAF"/>
    <property type="match status" value="1"/>
</dbReference>
<dbReference type="SMART" id="SM00091">
    <property type="entry name" value="PAS"/>
    <property type="match status" value="2"/>
</dbReference>
<dbReference type="InterPro" id="IPR003018">
    <property type="entry name" value="GAF"/>
</dbReference>
<dbReference type="Gene3D" id="3.30.450.40">
    <property type="match status" value="1"/>
</dbReference>
<evidence type="ECO:0000313" key="4">
    <source>
        <dbReference type="EMBL" id="SIR66419.1"/>
    </source>
</evidence>
<keyword evidence="2" id="KW-0804">Transcription</keyword>
<dbReference type="Gene3D" id="1.10.10.10">
    <property type="entry name" value="Winged helix-like DNA-binding domain superfamily/Winged helix DNA-binding domain"/>
    <property type="match status" value="1"/>
</dbReference>
<accession>A0A1N7CS71</accession>
<dbReference type="STRING" id="308853.SAMN05421752_101549"/>
<dbReference type="PANTHER" id="PTHR34236">
    <property type="entry name" value="DIMETHYL SULFOXIDE REDUCTASE TRANSCRIPTIONAL ACTIVATOR"/>
    <property type="match status" value="1"/>
</dbReference>
<evidence type="ECO:0000256" key="2">
    <source>
        <dbReference type="ARBA" id="ARBA00023163"/>
    </source>
</evidence>
<dbReference type="RefSeq" id="WP_076607622.1">
    <property type="nucleotide sequence ID" value="NZ_FTNR01000001.1"/>
</dbReference>
<evidence type="ECO:0000259" key="3">
    <source>
        <dbReference type="PROSITE" id="PS50112"/>
    </source>
</evidence>
<dbReference type="InterPro" id="IPR000014">
    <property type="entry name" value="PAS"/>
</dbReference>
<dbReference type="Pfam" id="PF04967">
    <property type="entry name" value="HTH_10"/>
    <property type="match status" value="1"/>
</dbReference>
<dbReference type="Gene3D" id="3.30.450.20">
    <property type="entry name" value="PAS domain"/>
    <property type="match status" value="2"/>
</dbReference>
<dbReference type="EMBL" id="FTNR01000001">
    <property type="protein sequence ID" value="SIR66419.1"/>
    <property type="molecule type" value="Genomic_DNA"/>
</dbReference>
<dbReference type="NCBIfam" id="TIGR00229">
    <property type="entry name" value="sensory_box"/>
    <property type="match status" value="1"/>
</dbReference>
<dbReference type="Pfam" id="PF13185">
    <property type="entry name" value="GAF_2"/>
    <property type="match status" value="1"/>
</dbReference>
<dbReference type="InterPro" id="IPR013656">
    <property type="entry name" value="PAS_4"/>
</dbReference>
<dbReference type="InterPro" id="IPR036388">
    <property type="entry name" value="WH-like_DNA-bd_sf"/>
</dbReference>
<dbReference type="CDD" id="cd00130">
    <property type="entry name" value="PAS"/>
    <property type="match status" value="1"/>
</dbReference>
<keyword evidence="5" id="KW-1185">Reference proteome</keyword>
<dbReference type="AlphaFoldDB" id="A0A1N7CS71"/>
<reference evidence="5" key="1">
    <citation type="submission" date="2017-01" db="EMBL/GenBank/DDBJ databases">
        <authorList>
            <person name="Varghese N."/>
            <person name="Submissions S."/>
        </authorList>
    </citation>
    <scope>NUCLEOTIDE SEQUENCE [LARGE SCALE GENOMIC DNA]</scope>
    <source>
        <strain evidence="5">type strain: HArc-</strain>
    </source>
</reference>